<dbReference type="GO" id="GO:0006508">
    <property type="term" value="P:proteolysis"/>
    <property type="evidence" value="ECO:0007669"/>
    <property type="project" value="UniProtKB-KW"/>
</dbReference>
<keyword evidence="4" id="KW-0812">Transmembrane</keyword>
<comment type="caution">
    <text evidence="6">The sequence shown here is derived from an EMBL/GenBank/DDBJ whole genome shotgun (WGS) entry which is preliminary data.</text>
</comment>
<dbReference type="SUPFAM" id="SSF53474">
    <property type="entry name" value="alpha/beta-Hydrolases"/>
    <property type="match status" value="1"/>
</dbReference>
<dbReference type="InterPro" id="IPR029058">
    <property type="entry name" value="AB_hydrolase_fold"/>
</dbReference>
<feature type="domain" description="WRKY" evidence="5">
    <location>
        <begin position="112"/>
        <end position="147"/>
    </location>
</feature>
<dbReference type="AlphaFoldDB" id="A0A812JGX7"/>
<evidence type="ECO:0000256" key="4">
    <source>
        <dbReference type="SAM" id="Phobius"/>
    </source>
</evidence>
<evidence type="ECO:0000313" key="6">
    <source>
        <dbReference type="EMBL" id="CAE7203187.1"/>
    </source>
</evidence>
<sequence>MMAVMWRVCLLSLCSRALAAPEGHEVTSLPGWSGALLSKTYSGLIPAGEEDGHKMFEHYLFFESEGSPTNDPLIMWTNGGPGASSLLGSFTELGPYYLADASLQTEAFRASGVPTLFENSYRWTKLGSLLIRNLPPPVGFSYCTPAGPSGDGYSCGSWNDTKTAKHSLAFLQNWMTAFPEYSSNRLFIIGESYAGLYVPMLAQQVIEAGTMRLEGIAVGDGCLGGGGNGGGCVPNAGPYFTVEFFHGHGQFSDKTYKEIQEVCSKEELVNGPKSEKCHAALDKMDRERGYSFDYNLYDECYDFDLEKGPVNQRRSSRLRSWRELSMHQNSYWHMDGAPCGGTHALFKWVNTSAVKKALNVPDNAYFFTGDNGVGFTYNSTQPSLVPWYSSEEAKKLRILIYNGDADPGLNSFYAQNWTSSAGIPEKESWRPWTRDGKIRMGGYVTRYENNFDFLTIRGAGHMVPEYKPEAAFVMIRSFLNGEDYPRYHPSGPGPSKHRQGSQSQPGRRTLGVLACWLAMYLLPPMVLFVPRVRVTPDSLALGTSVRLQAQDSEASAQEIDKLKAELELAQARAAAAEAKAALAAAQTQGGPQGAESVQSVAPSSSGTSGDVTVLEPEIVESTLDLSEYSEAEQRPAQFLYGQSGAAFFDLLDRLENIPDAGTTVLDEVLRGWFLAIYQLSAVSGSAILPENVPDGVRSNVAELGAAMDADVLATLLLDVERGGDWRPCMQRLRNTRLSVIMSDALNWTTIFPDGVNERTELSTLESKARVVDFFASDSFKDSGSWSNAEVLAAEKLIAGDPKLARVFDRIEKVKSSIAENIRGASFAPIIGFVVLVAAIVCLCNGFNIGSNPGGDGNLIPDQSQLQNLPLVGLEK</sequence>
<evidence type="ECO:0000259" key="5">
    <source>
        <dbReference type="PROSITE" id="PS50811"/>
    </source>
</evidence>
<dbReference type="PROSITE" id="PS00560">
    <property type="entry name" value="CARBOXYPEPT_SER_HIS"/>
    <property type="match status" value="1"/>
</dbReference>
<keyword evidence="4" id="KW-1133">Transmembrane helix</keyword>
<evidence type="ECO:0000256" key="1">
    <source>
        <dbReference type="ARBA" id="ARBA00009431"/>
    </source>
</evidence>
<evidence type="ECO:0000256" key="3">
    <source>
        <dbReference type="SAM" id="MobiDB-lite"/>
    </source>
</evidence>
<dbReference type="GO" id="GO:0043565">
    <property type="term" value="F:sequence-specific DNA binding"/>
    <property type="evidence" value="ECO:0007669"/>
    <property type="project" value="InterPro"/>
</dbReference>
<keyword evidence="4" id="KW-0472">Membrane</keyword>
<dbReference type="Pfam" id="PF00450">
    <property type="entry name" value="Peptidase_S10"/>
    <property type="match status" value="1"/>
</dbReference>
<accession>A0A812JGX7</accession>
<dbReference type="PROSITE" id="PS00131">
    <property type="entry name" value="CARBOXYPEPT_SER_SER"/>
    <property type="match status" value="1"/>
</dbReference>
<name>A0A812JGX7_9DINO</name>
<dbReference type="InterPro" id="IPR001563">
    <property type="entry name" value="Peptidase_S10"/>
</dbReference>
<dbReference type="GO" id="GO:0004185">
    <property type="term" value="F:serine-type carboxypeptidase activity"/>
    <property type="evidence" value="ECO:0007669"/>
    <property type="project" value="UniProtKB-UniRule"/>
</dbReference>
<feature type="compositionally biased region" description="Low complexity" evidence="3">
    <location>
        <begin position="586"/>
        <end position="595"/>
    </location>
</feature>
<keyword evidence="7" id="KW-1185">Reference proteome</keyword>
<dbReference type="PRINTS" id="PR00724">
    <property type="entry name" value="CRBOXYPTASEC"/>
</dbReference>
<feature type="chain" id="PRO_5033110390" description="Carboxypeptidase" evidence="2">
    <location>
        <begin position="20"/>
        <end position="875"/>
    </location>
</feature>
<feature type="transmembrane region" description="Helical" evidence="4">
    <location>
        <begin position="824"/>
        <end position="848"/>
    </location>
</feature>
<feature type="compositionally biased region" description="Polar residues" evidence="3">
    <location>
        <begin position="596"/>
        <end position="609"/>
    </location>
</feature>
<proteinExistence type="inferred from homology"/>
<keyword evidence="2" id="KW-0645">Protease</keyword>
<evidence type="ECO:0000256" key="2">
    <source>
        <dbReference type="RuleBase" id="RU361156"/>
    </source>
</evidence>
<dbReference type="PROSITE" id="PS50811">
    <property type="entry name" value="WRKY"/>
    <property type="match status" value="1"/>
</dbReference>
<reference evidence="6" key="1">
    <citation type="submission" date="2021-02" db="EMBL/GenBank/DDBJ databases">
        <authorList>
            <person name="Dougan E. K."/>
            <person name="Rhodes N."/>
            <person name="Thang M."/>
            <person name="Chan C."/>
        </authorList>
    </citation>
    <scope>NUCLEOTIDE SEQUENCE</scope>
</reference>
<comment type="similarity">
    <text evidence="1 2">Belongs to the peptidase S10 family.</text>
</comment>
<evidence type="ECO:0000313" key="7">
    <source>
        <dbReference type="Proteomes" id="UP000604046"/>
    </source>
</evidence>
<feature type="region of interest" description="Disordered" evidence="3">
    <location>
        <begin position="586"/>
        <end position="609"/>
    </location>
</feature>
<keyword evidence="2" id="KW-0378">Hydrolase</keyword>
<dbReference type="InterPro" id="IPR003657">
    <property type="entry name" value="WRKY_dom"/>
</dbReference>
<dbReference type="PANTHER" id="PTHR11802:SF201">
    <property type="entry name" value="CARBOXYPEPTIDASE"/>
    <property type="match status" value="1"/>
</dbReference>
<dbReference type="InterPro" id="IPR018202">
    <property type="entry name" value="Ser_caboxypep_ser_AS"/>
</dbReference>
<keyword evidence="2" id="KW-0732">Signal</keyword>
<dbReference type="Gene3D" id="3.40.50.1820">
    <property type="entry name" value="alpha/beta hydrolase"/>
    <property type="match status" value="1"/>
</dbReference>
<protein>
    <recommendedName>
        <fullName evidence="2">Carboxypeptidase</fullName>
        <ecNumber evidence="2">3.4.16.-</ecNumber>
    </recommendedName>
</protein>
<gene>
    <name evidence="6" type="primary">CBP1</name>
    <name evidence="6" type="ORF">SNAT2548_LOCUS6195</name>
</gene>
<organism evidence="6 7">
    <name type="scientific">Symbiodinium natans</name>
    <dbReference type="NCBI Taxonomy" id="878477"/>
    <lineage>
        <taxon>Eukaryota</taxon>
        <taxon>Sar</taxon>
        <taxon>Alveolata</taxon>
        <taxon>Dinophyceae</taxon>
        <taxon>Suessiales</taxon>
        <taxon>Symbiodiniaceae</taxon>
        <taxon>Symbiodinium</taxon>
    </lineage>
</organism>
<feature type="region of interest" description="Disordered" evidence="3">
    <location>
        <begin position="485"/>
        <end position="506"/>
    </location>
</feature>
<dbReference type="Proteomes" id="UP000604046">
    <property type="component" value="Unassembled WGS sequence"/>
</dbReference>
<dbReference type="EC" id="3.4.16.-" evidence="2"/>
<dbReference type="EMBL" id="CAJNDS010000407">
    <property type="protein sequence ID" value="CAE7203187.1"/>
    <property type="molecule type" value="Genomic_DNA"/>
</dbReference>
<dbReference type="GO" id="GO:0003700">
    <property type="term" value="F:DNA-binding transcription factor activity"/>
    <property type="evidence" value="ECO:0007669"/>
    <property type="project" value="InterPro"/>
</dbReference>
<feature type="signal peptide" evidence="2">
    <location>
        <begin position="1"/>
        <end position="19"/>
    </location>
</feature>
<keyword evidence="2" id="KW-0121">Carboxypeptidase</keyword>
<dbReference type="InterPro" id="IPR033124">
    <property type="entry name" value="Ser_caboxypep_his_AS"/>
</dbReference>
<dbReference type="PANTHER" id="PTHR11802">
    <property type="entry name" value="SERINE PROTEASE FAMILY S10 SERINE CARBOXYPEPTIDASE"/>
    <property type="match status" value="1"/>
</dbReference>
<dbReference type="OrthoDB" id="443318at2759"/>